<evidence type="ECO:0000256" key="2">
    <source>
        <dbReference type="ARBA" id="ARBA00023172"/>
    </source>
</evidence>
<keyword evidence="7" id="KW-1185">Reference proteome</keyword>
<evidence type="ECO:0000313" key="7">
    <source>
        <dbReference type="Proteomes" id="UP001523216"/>
    </source>
</evidence>
<dbReference type="Proteomes" id="UP001523216">
    <property type="component" value="Unassembled WGS sequence"/>
</dbReference>
<dbReference type="InterPro" id="IPR044068">
    <property type="entry name" value="CB"/>
</dbReference>
<proteinExistence type="predicted"/>
<dbReference type="InterPro" id="IPR013762">
    <property type="entry name" value="Integrase-like_cat_sf"/>
</dbReference>
<feature type="domain" description="Tyr recombinase" evidence="4">
    <location>
        <begin position="119"/>
        <end position="301"/>
    </location>
</feature>
<dbReference type="PANTHER" id="PTHR30349">
    <property type="entry name" value="PHAGE INTEGRASE-RELATED"/>
    <property type="match status" value="1"/>
</dbReference>
<dbReference type="PROSITE" id="PS51898">
    <property type="entry name" value="TYR_RECOMBINASE"/>
    <property type="match status" value="1"/>
</dbReference>
<accession>A0ABT0XWR0</accession>
<dbReference type="InterPro" id="IPR002104">
    <property type="entry name" value="Integrase_catalytic"/>
</dbReference>
<name>A0ABT0XWR0_9ACTN</name>
<organism evidence="6 7">
    <name type="scientific">Paractinoplanes hotanensis</name>
    <dbReference type="NCBI Taxonomy" id="2906497"/>
    <lineage>
        <taxon>Bacteria</taxon>
        <taxon>Bacillati</taxon>
        <taxon>Actinomycetota</taxon>
        <taxon>Actinomycetes</taxon>
        <taxon>Micromonosporales</taxon>
        <taxon>Micromonosporaceae</taxon>
        <taxon>Paractinoplanes</taxon>
    </lineage>
</organism>
<evidence type="ECO:0000259" key="5">
    <source>
        <dbReference type="PROSITE" id="PS51900"/>
    </source>
</evidence>
<dbReference type="PANTHER" id="PTHR30349:SF81">
    <property type="entry name" value="TYROSINE RECOMBINASE XERC"/>
    <property type="match status" value="1"/>
</dbReference>
<evidence type="ECO:0000256" key="3">
    <source>
        <dbReference type="PROSITE-ProRule" id="PRU01248"/>
    </source>
</evidence>
<comment type="caution">
    <text evidence="6">The sequence shown here is derived from an EMBL/GenBank/DDBJ whole genome shotgun (WGS) entry which is preliminary data.</text>
</comment>
<protein>
    <submittedName>
        <fullName evidence="6">Tyrosine-type recombinase/integrase</fullName>
    </submittedName>
</protein>
<dbReference type="InterPro" id="IPR010998">
    <property type="entry name" value="Integrase_recombinase_N"/>
</dbReference>
<dbReference type="InterPro" id="IPR050090">
    <property type="entry name" value="Tyrosine_recombinase_XerCD"/>
</dbReference>
<keyword evidence="2" id="KW-0233">DNA recombination</keyword>
<evidence type="ECO:0000256" key="1">
    <source>
        <dbReference type="ARBA" id="ARBA00023125"/>
    </source>
</evidence>
<keyword evidence="1 3" id="KW-0238">DNA-binding</keyword>
<reference evidence="6 7" key="1">
    <citation type="submission" date="2022-06" db="EMBL/GenBank/DDBJ databases">
        <title>Actinoplanes abujensis sp. nov., isolated from Nigerian arid soil.</title>
        <authorList>
            <person name="Ding P."/>
        </authorList>
    </citation>
    <scope>NUCLEOTIDE SEQUENCE [LARGE SCALE GENOMIC DNA]</scope>
    <source>
        <strain evidence="7">TRM88002</strain>
    </source>
</reference>
<dbReference type="InterPro" id="IPR011010">
    <property type="entry name" value="DNA_brk_join_enz"/>
</dbReference>
<dbReference type="Gene3D" id="1.10.150.130">
    <property type="match status" value="1"/>
</dbReference>
<dbReference type="EMBL" id="JAMQOL010000015">
    <property type="protein sequence ID" value="MCM4078233.1"/>
    <property type="molecule type" value="Genomic_DNA"/>
</dbReference>
<dbReference type="PROSITE" id="PS51900">
    <property type="entry name" value="CB"/>
    <property type="match status" value="1"/>
</dbReference>
<dbReference type="SUPFAM" id="SSF56349">
    <property type="entry name" value="DNA breaking-rejoining enzymes"/>
    <property type="match status" value="1"/>
</dbReference>
<evidence type="ECO:0000259" key="4">
    <source>
        <dbReference type="PROSITE" id="PS51898"/>
    </source>
</evidence>
<sequence>MTTSSFPDQAVAASDERVLRAAVAAYLGRYRGESRVHTGSDLKVFLTWCAGQGLDPLNLGRVEIERYVRWLQEVRRYQPSTVSRRLSVVVGFYRVCVIDRLLAHSPADYVRRPPMPAESPTLGLGHLQFEALITTARLSANRNDFALIAMLGLLGLRIFEACGANIADLGEEHGHRVLKVRGKGDKTVLVPLPPAVARAIDRAVTGREQGPILRNTVGRRMDRHAATRRLKRLAETAGIRMPRMHPHMLRHTFVTTMLDAGVSLRDVQIAARHADPKTTMRYDRARKNLDRHPNYILAAYMASGT</sequence>
<evidence type="ECO:0000313" key="6">
    <source>
        <dbReference type="EMBL" id="MCM4078233.1"/>
    </source>
</evidence>
<feature type="domain" description="Core-binding (CB)" evidence="5">
    <location>
        <begin position="17"/>
        <end position="97"/>
    </location>
</feature>
<dbReference type="Pfam" id="PF00589">
    <property type="entry name" value="Phage_integrase"/>
    <property type="match status" value="1"/>
</dbReference>
<gene>
    <name evidence="6" type="ORF">LXN57_11720</name>
</gene>
<dbReference type="RefSeq" id="WP_251798076.1">
    <property type="nucleotide sequence ID" value="NZ_JAMQOL010000015.1"/>
</dbReference>
<dbReference type="Gene3D" id="1.10.443.10">
    <property type="entry name" value="Intergrase catalytic core"/>
    <property type="match status" value="1"/>
</dbReference>